<dbReference type="OrthoDB" id="1493837at2"/>
<dbReference type="InterPro" id="IPR036945">
    <property type="entry name" value="DAGK_sf"/>
</dbReference>
<dbReference type="AlphaFoldDB" id="A0A2S2DWA5"/>
<dbReference type="CDD" id="cd14265">
    <property type="entry name" value="UDPK_IM_like"/>
    <property type="match status" value="1"/>
</dbReference>
<keyword evidence="11" id="KW-0443">Lipid metabolism</keyword>
<dbReference type="EC" id="2.7.1.66" evidence="19"/>
<keyword evidence="18" id="KW-0479">Metal-binding</keyword>
<keyword evidence="6" id="KW-0812">Transmembrane</keyword>
<keyword evidence="3" id="KW-1003">Cell membrane</keyword>
<keyword evidence="5 19" id="KW-0808">Transferase</keyword>
<dbReference type="Proteomes" id="UP000245468">
    <property type="component" value="Chromosome"/>
</dbReference>
<dbReference type="GO" id="GO:0046872">
    <property type="term" value="F:metal ion binding"/>
    <property type="evidence" value="ECO:0007669"/>
    <property type="project" value="UniProtKB-KW"/>
</dbReference>
<comment type="cofactor">
    <cofactor evidence="18">
        <name>Mg(2+)</name>
        <dbReference type="ChEBI" id="CHEBI:18420"/>
    </cofactor>
    <text evidence="18">Mn(2+), Zn(2+), Cd(2+) and Co(2+) support activity to lesser extents.</text>
</comment>
<evidence type="ECO:0000256" key="7">
    <source>
        <dbReference type="ARBA" id="ARBA00022741"/>
    </source>
</evidence>
<dbReference type="InterPro" id="IPR000829">
    <property type="entry name" value="DAGK"/>
</dbReference>
<gene>
    <name evidence="19" type="ORF">HME7025_01827</name>
</gene>
<evidence type="ECO:0000256" key="3">
    <source>
        <dbReference type="ARBA" id="ARBA00022475"/>
    </source>
</evidence>
<dbReference type="Gene3D" id="1.10.287.3610">
    <property type="match status" value="1"/>
</dbReference>
<keyword evidence="8 19" id="KW-0418">Kinase</keyword>
<reference evidence="20" key="1">
    <citation type="submission" date="2018-05" db="EMBL/GenBank/DDBJ databases">
        <title>Pseudarcicella sp. HME7025 Genome sequencing and assembly.</title>
        <authorList>
            <person name="Kim H."/>
            <person name="Kang H."/>
            <person name="Joh K."/>
        </authorList>
    </citation>
    <scope>NUCLEOTIDE SEQUENCE [LARGE SCALE GENOMIC DNA]</scope>
    <source>
        <strain evidence="20">HME7025</strain>
    </source>
</reference>
<organism evidence="19 20">
    <name type="scientific">Aquirufa nivalisilvae</name>
    <dbReference type="NCBI Taxonomy" id="2516557"/>
    <lineage>
        <taxon>Bacteria</taxon>
        <taxon>Pseudomonadati</taxon>
        <taxon>Bacteroidota</taxon>
        <taxon>Cytophagia</taxon>
        <taxon>Cytophagales</taxon>
        <taxon>Flectobacillaceae</taxon>
        <taxon>Aquirufa</taxon>
    </lineage>
</organism>
<evidence type="ECO:0000256" key="2">
    <source>
        <dbReference type="ARBA" id="ARBA00005967"/>
    </source>
</evidence>
<evidence type="ECO:0000256" key="18">
    <source>
        <dbReference type="PIRSR" id="PIRSR600829-4"/>
    </source>
</evidence>
<keyword evidence="9 17" id="KW-0067">ATP-binding</keyword>
<dbReference type="RefSeq" id="WP_109323346.1">
    <property type="nucleotide sequence ID" value="NZ_CP029346.1"/>
</dbReference>
<protein>
    <submittedName>
        <fullName evidence="19">Undecaprenol kinase</fullName>
        <ecNumber evidence="19">2.7.1.66</ecNumber>
    </submittedName>
</protein>
<keyword evidence="20" id="KW-1185">Reference proteome</keyword>
<evidence type="ECO:0000256" key="15">
    <source>
        <dbReference type="PIRSR" id="PIRSR600829-1"/>
    </source>
</evidence>
<keyword evidence="14" id="KW-1208">Phospholipid metabolism</keyword>
<dbReference type="KEGG" id="psez:HME7025_01827"/>
<sequence length="125" mass="13849">MFNLSKAFRSISIAWSGIITLIKEENNAKIHLASTILVIVVGINIGFMAIEWLWISLAIAGVWMAELINSALENITDIVAPEHHPLAKKAKDFAAGAVLVMAIWAAFVFCLISFPHLWMRLVFSN</sequence>
<proteinExistence type="inferred from homology"/>
<dbReference type="Pfam" id="PF01219">
    <property type="entry name" value="DAGK_prokar"/>
    <property type="match status" value="1"/>
</dbReference>
<feature type="binding site" evidence="16">
    <location>
        <position position="66"/>
    </location>
    <ligand>
        <name>substrate</name>
    </ligand>
</feature>
<feature type="binding site" evidence="18">
    <location>
        <position position="25"/>
    </location>
    <ligand>
        <name>a divalent metal cation</name>
        <dbReference type="ChEBI" id="CHEBI:60240"/>
    </ligand>
</feature>
<dbReference type="EMBL" id="CP029346">
    <property type="protein sequence ID" value="AWL09678.1"/>
    <property type="molecule type" value="Genomic_DNA"/>
</dbReference>
<dbReference type="PANTHER" id="PTHR34299:SF1">
    <property type="entry name" value="DIACYLGLYCEROL KINASE"/>
    <property type="match status" value="1"/>
</dbReference>
<feature type="binding site" evidence="17">
    <location>
        <position position="25"/>
    </location>
    <ligand>
        <name>ATP</name>
        <dbReference type="ChEBI" id="CHEBI:30616"/>
    </ligand>
</feature>
<evidence type="ECO:0000256" key="9">
    <source>
        <dbReference type="ARBA" id="ARBA00022840"/>
    </source>
</evidence>
<dbReference type="PANTHER" id="PTHR34299">
    <property type="entry name" value="DIACYLGLYCEROL KINASE"/>
    <property type="match status" value="1"/>
</dbReference>
<evidence type="ECO:0000256" key="17">
    <source>
        <dbReference type="PIRSR" id="PIRSR600829-3"/>
    </source>
</evidence>
<accession>A0A2S2DWA5</accession>
<feature type="binding site" evidence="17">
    <location>
        <begin position="91"/>
        <end position="92"/>
    </location>
    <ligand>
        <name>ATP</name>
        <dbReference type="ChEBI" id="CHEBI:30616"/>
    </ligand>
</feature>
<keyword evidence="7 17" id="KW-0547">Nucleotide-binding</keyword>
<dbReference type="InterPro" id="IPR033717">
    <property type="entry name" value="UDPK"/>
</dbReference>
<evidence type="ECO:0000256" key="8">
    <source>
        <dbReference type="ARBA" id="ARBA00022777"/>
    </source>
</evidence>
<evidence type="ECO:0000256" key="13">
    <source>
        <dbReference type="ARBA" id="ARBA00023209"/>
    </source>
</evidence>
<evidence type="ECO:0000256" key="10">
    <source>
        <dbReference type="ARBA" id="ARBA00022989"/>
    </source>
</evidence>
<comment type="subcellular location">
    <subcellularLocation>
        <location evidence="1">Cell membrane</location>
        <topology evidence="1">Multi-pass membrane protein</topology>
    </subcellularLocation>
</comment>
<evidence type="ECO:0000313" key="19">
    <source>
        <dbReference type="EMBL" id="AWL09678.1"/>
    </source>
</evidence>
<keyword evidence="10" id="KW-1133">Transmembrane helix</keyword>
<keyword evidence="12" id="KW-0472">Membrane</keyword>
<dbReference type="GO" id="GO:0036433">
    <property type="term" value="F:di-trans, poly-cis-undecaprenol kinase activity"/>
    <property type="evidence" value="ECO:0007669"/>
    <property type="project" value="UniProtKB-EC"/>
</dbReference>
<keyword evidence="4" id="KW-0444">Lipid biosynthesis</keyword>
<keyword evidence="13" id="KW-0594">Phospholipid biosynthesis</keyword>
<evidence type="ECO:0000256" key="11">
    <source>
        <dbReference type="ARBA" id="ARBA00023098"/>
    </source>
</evidence>
<feature type="binding site" evidence="17">
    <location>
        <begin position="82"/>
        <end position="84"/>
    </location>
    <ligand>
        <name>ATP</name>
        <dbReference type="ChEBI" id="CHEBI:30616"/>
    </ligand>
</feature>
<dbReference type="GO" id="GO:0005886">
    <property type="term" value="C:plasma membrane"/>
    <property type="evidence" value="ECO:0007669"/>
    <property type="project" value="UniProtKB-SubCell"/>
</dbReference>
<dbReference type="GO" id="GO:0008654">
    <property type="term" value="P:phospholipid biosynthetic process"/>
    <property type="evidence" value="ECO:0007669"/>
    <property type="project" value="UniProtKB-KW"/>
</dbReference>
<feature type="active site" description="Proton acceptor" evidence="15">
    <location>
        <position position="66"/>
    </location>
</feature>
<evidence type="ECO:0000256" key="1">
    <source>
        <dbReference type="ARBA" id="ARBA00004651"/>
    </source>
</evidence>
<evidence type="ECO:0000313" key="20">
    <source>
        <dbReference type="Proteomes" id="UP000245468"/>
    </source>
</evidence>
<name>A0A2S2DWA5_9BACT</name>
<evidence type="ECO:0000256" key="14">
    <source>
        <dbReference type="ARBA" id="ARBA00023264"/>
    </source>
</evidence>
<evidence type="ECO:0000256" key="5">
    <source>
        <dbReference type="ARBA" id="ARBA00022679"/>
    </source>
</evidence>
<evidence type="ECO:0000256" key="12">
    <source>
        <dbReference type="ARBA" id="ARBA00023136"/>
    </source>
</evidence>
<comment type="similarity">
    <text evidence="2">Belongs to the bacterial diacylglycerol kinase family.</text>
</comment>
<evidence type="ECO:0000256" key="16">
    <source>
        <dbReference type="PIRSR" id="PIRSR600829-2"/>
    </source>
</evidence>
<dbReference type="GO" id="GO:0005524">
    <property type="term" value="F:ATP binding"/>
    <property type="evidence" value="ECO:0007669"/>
    <property type="project" value="UniProtKB-KW"/>
</dbReference>
<evidence type="ECO:0000256" key="6">
    <source>
        <dbReference type="ARBA" id="ARBA00022692"/>
    </source>
</evidence>
<feature type="binding site" evidence="18">
    <location>
        <position position="73"/>
    </location>
    <ligand>
        <name>a divalent metal cation</name>
        <dbReference type="ChEBI" id="CHEBI:60240"/>
    </ligand>
</feature>
<evidence type="ECO:0000256" key="4">
    <source>
        <dbReference type="ARBA" id="ARBA00022516"/>
    </source>
</evidence>
<keyword evidence="18" id="KW-0460">Magnesium</keyword>
<feature type="binding site" evidence="17">
    <location>
        <position position="73"/>
    </location>
    <ligand>
        <name>ATP</name>
        <dbReference type="ChEBI" id="CHEBI:30616"/>
    </ligand>
</feature>